<keyword evidence="4" id="KW-1185">Reference proteome</keyword>
<feature type="domain" description="DUF6699" evidence="2">
    <location>
        <begin position="167"/>
        <end position="287"/>
    </location>
</feature>
<dbReference type="EMBL" id="JARJLG010000078">
    <property type="protein sequence ID" value="KAJ7751497.1"/>
    <property type="molecule type" value="Genomic_DNA"/>
</dbReference>
<dbReference type="Proteomes" id="UP001215280">
    <property type="component" value="Unassembled WGS sequence"/>
</dbReference>
<organism evidence="3 4">
    <name type="scientific">Mycena maculata</name>
    <dbReference type="NCBI Taxonomy" id="230809"/>
    <lineage>
        <taxon>Eukaryota</taxon>
        <taxon>Fungi</taxon>
        <taxon>Dikarya</taxon>
        <taxon>Basidiomycota</taxon>
        <taxon>Agaricomycotina</taxon>
        <taxon>Agaricomycetes</taxon>
        <taxon>Agaricomycetidae</taxon>
        <taxon>Agaricales</taxon>
        <taxon>Marasmiineae</taxon>
        <taxon>Mycenaceae</taxon>
        <taxon>Mycena</taxon>
    </lineage>
</organism>
<sequence>MSICGPLLSITTTRNSYPMHVAPQRHPDTHTDPSTTVRLGENERGMFGACNLRHERLVGACATGPCVAGSQISRTCVQAWTAAPPTPGLRWGRSPYTCIPLPNTESATRLPERRPSARVPRPAGIPAAQPPRPNRITPVALPSQIQGVTSIVLHPTLTKPMARLALDFAAIPTAESNAAWGPLLSQPATHPELPSLTIISPRLPWAITAHASGRTLRCLTVADVLGAIHQALRLQVDEDQFVDMTQGGGHCSRRGINGNGNGGITYRGMTRMDLLEGRTRFAGLFASDMGCDIWILQVM</sequence>
<evidence type="ECO:0000256" key="1">
    <source>
        <dbReference type="SAM" id="MobiDB-lite"/>
    </source>
</evidence>
<protein>
    <recommendedName>
        <fullName evidence="2">DUF6699 domain-containing protein</fullName>
    </recommendedName>
</protein>
<evidence type="ECO:0000259" key="2">
    <source>
        <dbReference type="Pfam" id="PF20415"/>
    </source>
</evidence>
<evidence type="ECO:0000313" key="3">
    <source>
        <dbReference type="EMBL" id="KAJ7751497.1"/>
    </source>
</evidence>
<dbReference type="InterPro" id="IPR046522">
    <property type="entry name" value="DUF6699"/>
</dbReference>
<accession>A0AAD7N9Y6</accession>
<gene>
    <name evidence="3" type="ORF">DFH07DRAFT_826258</name>
</gene>
<dbReference type="Pfam" id="PF20415">
    <property type="entry name" value="DUF6699"/>
    <property type="match status" value="1"/>
</dbReference>
<proteinExistence type="predicted"/>
<comment type="caution">
    <text evidence="3">The sequence shown here is derived from an EMBL/GenBank/DDBJ whole genome shotgun (WGS) entry which is preliminary data.</text>
</comment>
<name>A0AAD7N9Y6_9AGAR</name>
<evidence type="ECO:0000313" key="4">
    <source>
        <dbReference type="Proteomes" id="UP001215280"/>
    </source>
</evidence>
<reference evidence="3" key="1">
    <citation type="submission" date="2023-03" db="EMBL/GenBank/DDBJ databases">
        <title>Massive genome expansion in bonnet fungi (Mycena s.s.) driven by repeated elements and novel gene families across ecological guilds.</title>
        <authorList>
            <consortium name="Lawrence Berkeley National Laboratory"/>
            <person name="Harder C.B."/>
            <person name="Miyauchi S."/>
            <person name="Viragh M."/>
            <person name="Kuo A."/>
            <person name="Thoen E."/>
            <person name="Andreopoulos B."/>
            <person name="Lu D."/>
            <person name="Skrede I."/>
            <person name="Drula E."/>
            <person name="Henrissat B."/>
            <person name="Morin E."/>
            <person name="Kohler A."/>
            <person name="Barry K."/>
            <person name="LaButti K."/>
            <person name="Morin E."/>
            <person name="Salamov A."/>
            <person name="Lipzen A."/>
            <person name="Mereny Z."/>
            <person name="Hegedus B."/>
            <person name="Baldrian P."/>
            <person name="Stursova M."/>
            <person name="Weitz H."/>
            <person name="Taylor A."/>
            <person name="Grigoriev I.V."/>
            <person name="Nagy L.G."/>
            <person name="Martin F."/>
            <person name="Kauserud H."/>
        </authorList>
    </citation>
    <scope>NUCLEOTIDE SEQUENCE</scope>
    <source>
        <strain evidence="3">CBHHK188m</strain>
    </source>
</reference>
<feature type="region of interest" description="Disordered" evidence="1">
    <location>
        <begin position="102"/>
        <end position="135"/>
    </location>
</feature>
<dbReference type="AlphaFoldDB" id="A0AAD7N9Y6"/>